<evidence type="ECO:0000256" key="2">
    <source>
        <dbReference type="ARBA" id="ARBA00022516"/>
    </source>
</evidence>
<keyword evidence="4" id="KW-0276">Fatty acid metabolism</keyword>
<dbReference type="PANTHER" id="PTHR31727">
    <property type="entry name" value="OLEOYL-ACYL CARRIER PROTEIN THIOESTERASE 1, CHLOROPLASTIC"/>
    <property type="match status" value="1"/>
</dbReference>
<evidence type="ECO:0000256" key="5">
    <source>
        <dbReference type="ARBA" id="ARBA00022946"/>
    </source>
</evidence>
<comment type="similarity">
    <text evidence="1">Belongs to the acyl-ACP thioesterase family.</text>
</comment>
<dbReference type="InterPro" id="IPR002864">
    <property type="entry name" value="Acyl-ACP_thioesterase_NHD"/>
</dbReference>
<evidence type="ECO:0000256" key="6">
    <source>
        <dbReference type="ARBA" id="ARBA00023098"/>
    </source>
</evidence>
<keyword evidence="7" id="KW-0275">Fatty acid biosynthesis</keyword>
<dbReference type="InterPro" id="IPR029069">
    <property type="entry name" value="HotDog_dom_sf"/>
</dbReference>
<dbReference type="GO" id="GO:0000036">
    <property type="term" value="F:acyl carrier activity"/>
    <property type="evidence" value="ECO:0007669"/>
    <property type="project" value="TreeGrafter"/>
</dbReference>
<dbReference type="KEGG" id="caml:H6X83_14435"/>
<dbReference type="SUPFAM" id="SSF54637">
    <property type="entry name" value="Thioesterase/thiol ester dehydrase-isomerase"/>
    <property type="match status" value="2"/>
</dbReference>
<dbReference type="InterPro" id="IPR045023">
    <property type="entry name" value="FATA/B"/>
</dbReference>
<reference evidence="11 12" key="1">
    <citation type="submission" date="2020-08" db="EMBL/GenBank/DDBJ databases">
        <authorList>
            <person name="Ren C."/>
            <person name="Gu Y."/>
            <person name="Xu Y."/>
        </authorList>
    </citation>
    <scope>NUCLEOTIDE SEQUENCE [LARGE SCALE GENOMIC DNA]</scope>
    <source>
        <strain evidence="11 12">LBM18003</strain>
    </source>
</reference>
<dbReference type="GO" id="GO:0016297">
    <property type="term" value="F:fatty acyl-[ACP] hydrolase activity"/>
    <property type="evidence" value="ECO:0007669"/>
    <property type="project" value="InterPro"/>
</dbReference>
<organism evidence="11 12">
    <name type="scientific">Caproicibacterium amylolyticum</name>
    <dbReference type="NCBI Taxonomy" id="2766537"/>
    <lineage>
        <taxon>Bacteria</taxon>
        <taxon>Bacillati</taxon>
        <taxon>Bacillota</taxon>
        <taxon>Clostridia</taxon>
        <taxon>Eubacteriales</taxon>
        <taxon>Oscillospiraceae</taxon>
        <taxon>Caproicibacterium</taxon>
    </lineage>
</organism>
<evidence type="ECO:0000256" key="8">
    <source>
        <dbReference type="SAM" id="MobiDB-lite"/>
    </source>
</evidence>
<dbReference type="Pfam" id="PF01643">
    <property type="entry name" value="Acyl-ACP_TE"/>
    <property type="match status" value="1"/>
</dbReference>
<evidence type="ECO:0000313" key="12">
    <source>
        <dbReference type="Proteomes" id="UP000516046"/>
    </source>
</evidence>
<evidence type="ECO:0000256" key="3">
    <source>
        <dbReference type="ARBA" id="ARBA00022801"/>
    </source>
</evidence>
<dbReference type="PANTHER" id="PTHR31727:SF6">
    <property type="entry name" value="OLEOYL-ACYL CARRIER PROTEIN THIOESTERASE 1, CHLOROPLASTIC"/>
    <property type="match status" value="1"/>
</dbReference>
<proteinExistence type="inferred from homology"/>
<keyword evidence="12" id="KW-1185">Reference proteome</keyword>
<evidence type="ECO:0008006" key="13">
    <source>
        <dbReference type="Google" id="ProtNLM"/>
    </source>
</evidence>
<feature type="domain" description="Acyl-ACP thioesterase-like C-terminal" evidence="10">
    <location>
        <begin position="167"/>
        <end position="225"/>
    </location>
</feature>
<dbReference type="EMBL" id="CP060696">
    <property type="protein sequence ID" value="QNO18081.1"/>
    <property type="molecule type" value="Genomic_DNA"/>
</dbReference>
<gene>
    <name evidence="11" type="ORF">H6X83_14435</name>
</gene>
<dbReference type="Pfam" id="PF20791">
    <property type="entry name" value="Acyl-ACP_TE_C"/>
    <property type="match status" value="1"/>
</dbReference>
<sequence length="246" mass="28111">MNSPAQQPIVSPESFERTARVESPQIGANGRIRLSAILRMEQETADEHMDAVGLGYEKMLKDGIALLITENQVQVRRFPKRNERLHIHTLPLGAAGVHVYRDFHFLSGEEEVLHIRQVSVCVNCETHRPLRPDALYQYHVFKQQVVPPEERVNKLRIKTTQPVLGNRPIRYSDLDMNRHLTNTIYGDIVEDFIPEVYHDWKKIHISYLSESVLGDVLEISGSQQQNGFLMSGSRAGDLSFAAFVER</sequence>
<feature type="domain" description="Acyl-ACP thioesterase N-terminal hotdog" evidence="9">
    <location>
        <begin position="13"/>
        <end position="131"/>
    </location>
</feature>
<evidence type="ECO:0000259" key="10">
    <source>
        <dbReference type="Pfam" id="PF20791"/>
    </source>
</evidence>
<accession>A0A7G9WHB9</accession>
<keyword evidence="3" id="KW-0378">Hydrolase</keyword>
<evidence type="ECO:0000259" key="9">
    <source>
        <dbReference type="Pfam" id="PF01643"/>
    </source>
</evidence>
<evidence type="ECO:0000256" key="1">
    <source>
        <dbReference type="ARBA" id="ARBA00006500"/>
    </source>
</evidence>
<protein>
    <recommendedName>
        <fullName evidence="13">Acyl-ACP thioesterase</fullName>
    </recommendedName>
</protein>
<keyword evidence="5" id="KW-0809">Transit peptide</keyword>
<evidence type="ECO:0000256" key="7">
    <source>
        <dbReference type="ARBA" id="ARBA00023160"/>
    </source>
</evidence>
<keyword evidence="2" id="KW-0444">Lipid biosynthesis</keyword>
<dbReference type="InterPro" id="IPR049427">
    <property type="entry name" value="Acyl-ACP_TE_C"/>
</dbReference>
<keyword evidence="6" id="KW-0443">Lipid metabolism</keyword>
<name>A0A7G9WHB9_9FIRM</name>
<dbReference type="Proteomes" id="UP000516046">
    <property type="component" value="Chromosome"/>
</dbReference>
<feature type="region of interest" description="Disordered" evidence="8">
    <location>
        <begin position="1"/>
        <end position="20"/>
    </location>
</feature>
<dbReference type="RefSeq" id="WP_212507146.1">
    <property type="nucleotide sequence ID" value="NZ_CP060696.1"/>
</dbReference>
<dbReference type="Gene3D" id="3.10.129.10">
    <property type="entry name" value="Hotdog Thioesterase"/>
    <property type="match status" value="1"/>
</dbReference>
<dbReference type="CDD" id="cd00586">
    <property type="entry name" value="4HBT"/>
    <property type="match status" value="1"/>
</dbReference>
<evidence type="ECO:0000256" key="4">
    <source>
        <dbReference type="ARBA" id="ARBA00022832"/>
    </source>
</evidence>
<dbReference type="AlphaFoldDB" id="A0A7G9WHB9"/>
<evidence type="ECO:0000313" key="11">
    <source>
        <dbReference type="EMBL" id="QNO18081.1"/>
    </source>
</evidence>